<sequence length="368" mass="42498">MTKRKKVAVYLYNLSNKYVGLGEFAHNLAIRMSAKAAELKTQHNLEFCFLVPKGMSGDYGDEVDYLVLRKWRYILINAPLPRFIKHLFFPKVDLVHWTQQLPRIHTTISPKALVTIHDVNYFHNNLPQKKIDKRTRKINRTLSFATHLSFISQFSENDVVSRFNVHQPKRIIYNGVTDQTKVPQEKIDGLPSQYLLSVSGLDDKKNVHLLIEMMQFLPNEFLVVAGKGDKEYTKMLHQLVERYQLTNVRFVGCVSAGEKAYLYCNCKAFFFVSKSEGFGLPVAEAMTASKPVFCSKLTSLPEIGGDAAYYFDELDPEKMAQTTQKLLAEYEKDPETRQKMCLAQAQQFCWDKAVDEYINYYLDILKEK</sequence>
<organism evidence="3 4">
    <name type="scientific">Hoylesella nanceiensis</name>
    <dbReference type="NCBI Taxonomy" id="425941"/>
    <lineage>
        <taxon>Bacteria</taxon>
        <taxon>Pseudomonadati</taxon>
        <taxon>Bacteroidota</taxon>
        <taxon>Bacteroidia</taxon>
        <taxon>Bacteroidales</taxon>
        <taxon>Prevotellaceae</taxon>
        <taxon>Hoylesella</taxon>
    </lineage>
</organism>
<proteinExistence type="predicted"/>
<gene>
    <name evidence="3" type="ORF">KZO38_04440</name>
</gene>
<dbReference type="PANTHER" id="PTHR46401">
    <property type="entry name" value="GLYCOSYLTRANSFERASE WBBK-RELATED"/>
    <property type="match status" value="1"/>
</dbReference>
<feature type="domain" description="Glycosyl transferase family 1" evidence="2">
    <location>
        <begin position="192"/>
        <end position="337"/>
    </location>
</feature>
<evidence type="ECO:0000259" key="2">
    <source>
        <dbReference type="Pfam" id="PF00534"/>
    </source>
</evidence>
<dbReference type="RefSeq" id="WP_219480389.1">
    <property type="nucleotide sequence ID" value="NZ_JAHXCT010000003.1"/>
</dbReference>
<protein>
    <submittedName>
        <fullName evidence="3">Glycosyltransferase family 4 protein</fullName>
    </submittedName>
</protein>
<dbReference type="EMBL" id="JAHXCT010000003">
    <property type="protein sequence ID" value="MBW4769007.1"/>
    <property type="molecule type" value="Genomic_DNA"/>
</dbReference>
<accession>A0ABS6YBR0</accession>
<reference evidence="3 4" key="1">
    <citation type="submission" date="2021-07" db="EMBL/GenBank/DDBJ databases">
        <title>Genomic diversity and antimicrobial resistance of Prevotella spp. isolated from chronic lung disease airways.</title>
        <authorList>
            <person name="Webb K.A."/>
            <person name="Olagoke O.S."/>
            <person name="Baird T."/>
            <person name="Neill J."/>
            <person name="Pham A."/>
            <person name="Wells T.J."/>
            <person name="Ramsay K.A."/>
            <person name="Bell S.C."/>
            <person name="Sarovich D.S."/>
            <person name="Price E.P."/>
        </authorList>
    </citation>
    <scope>NUCLEOTIDE SEQUENCE [LARGE SCALE GENOMIC DNA]</scope>
    <source>
        <strain evidence="3 4">SCHI0011.S.12</strain>
    </source>
</reference>
<comment type="caution">
    <text evidence="3">The sequence shown here is derived from an EMBL/GenBank/DDBJ whole genome shotgun (WGS) entry which is preliminary data.</text>
</comment>
<evidence type="ECO:0000313" key="4">
    <source>
        <dbReference type="Proteomes" id="UP000788426"/>
    </source>
</evidence>
<keyword evidence="1" id="KW-0808">Transferase</keyword>
<evidence type="ECO:0000256" key="1">
    <source>
        <dbReference type="ARBA" id="ARBA00022679"/>
    </source>
</evidence>
<dbReference type="CDD" id="cd03809">
    <property type="entry name" value="GT4_MtfB-like"/>
    <property type="match status" value="1"/>
</dbReference>
<dbReference type="InterPro" id="IPR001296">
    <property type="entry name" value="Glyco_trans_1"/>
</dbReference>
<dbReference type="PANTHER" id="PTHR46401:SF2">
    <property type="entry name" value="GLYCOSYLTRANSFERASE WBBK-RELATED"/>
    <property type="match status" value="1"/>
</dbReference>
<keyword evidence="4" id="KW-1185">Reference proteome</keyword>
<dbReference type="Pfam" id="PF00534">
    <property type="entry name" value="Glycos_transf_1"/>
    <property type="match status" value="1"/>
</dbReference>
<evidence type="ECO:0000313" key="3">
    <source>
        <dbReference type="EMBL" id="MBW4769007.1"/>
    </source>
</evidence>
<dbReference type="Proteomes" id="UP000788426">
    <property type="component" value="Unassembled WGS sequence"/>
</dbReference>
<name>A0ABS6YBR0_9BACT</name>